<reference evidence="2" key="1">
    <citation type="submission" date="2014-05" db="EMBL/GenBank/DDBJ databases">
        <title>The transcriptome of the halophilic microalga Tetraselmis sp. GSL018 isolated from the Great Salt Lake, Utah.</title>
        <authorList>
            <person name="Jinkerson R.E."/>
            <person name="D'Adamo S."/>
            <person name="Posewitz M.C."/>
        </authorList>
    </citation>
    <scope>NUCLEOTIDE SEQUENCE</scope>
    <source>
        <strain evidence="2">GSL018</strain>
    </source>
</reference>
<sequence>AVPVRGLGGADGGRGAGACAHHRRAARAAKRGRGREGGGEAPRGVRGGLAAGRLHAAAHHRVDKVGEAAVARGLLPEQVAPAEQRLEARPPVGRHACAADGRLEVRVEGGLAAGLGPVLLCPVGVPPRKVRPSCERGRRAVAPRQTAAAVVVVAAVVCWAVGRLEREEPAAEVEAAAAALEGTEPHPVARHGRGSEVKVEVELVSYCLIRRNIFVTLLYARGLFGDKSFPILQLKSRSGFA</sequence>
<evidence type="ECO:0000256" key="1">
    <source>
        <dbReference type="SAM" id="MobiDB-lite"/>
    </source>
</evidence>
<feature type="non-terminal residue" evidence="2">
    <location>
        <position position="1"/>
    </location>
</feature>
<feature type="compositionally biased region" description="Basic residues" evidence="1">
    <location>
        <begin position="20"/>
        <end position="33"/>
    </location>
</feature>
<dbReference type="AlphaFoldDB" id="A0A061RH66"/>
<name>A0A061RH66_9CHLO</name>
<accession>A0A061RH66</accession>
<feature type="region of interest" description="Disordered" evidence="1">
    <location>
        <begin position="1"/>
        <end position="47"/>
    </location>
</feature>
<evidence type="ECO:0000313" key="2">
    <source>
        <dbReference type="EMBL" id="JAC72267.1"/>
    </source>
</evidence>
<dbReference type="EMBL" id="GBEZ01013746">
    <property type="protein sequence ID" value="JAC72267.1"/>
    <property type="molecule type" value="Transcribed_RNA"/>
</dbReference>
<protein>
    <submittedName>
        <fullName evidence="2">Uncharacterized protein</fullName>
    </submittedName>
</protein>
<gene>
    <name evidence="2" type="ORF">TSPGSL018_129</name>
</gene>
<organism evidence="2">
    <name type="scientific">Tetraselmis sp. GSL018</name>
    <dbReference type="NCBI Taxonomy" id="582737"/>
    <lineage>
        <taxon>Eukaryota</taxon>
        <taxon>Viridiplantae</taxon>
        <taxon>Chlorophyta</taxon>
        <taxon>core chlorophytes</taxon>
        <taxon>Chlorodendrophyceae</taxon>
        <taxon>Chlorodendrales</taxon>
        <taxon>Chlorodendraceae</taxon>
        <taxon>Tetraselmis</taxon>
    </lineage>
</organism>
<proteinExistence type="predicted"/>
<feature type="compositionally biased region" description="Gly residues" evidence="1">
    <location>
        <begin position="1"/>
        <end position="16"/>
    </location>
</feature>